<evidence type="ECO:0000256" key="5">
    <source>
        <dbReference type="ARBA" id="ARBA00023284"/>
    </source>
</evidence>
<accession>A0A238IW42</accession>
<dbReference type="CDD" id="cd03017">
    <property type="entry name" value="PRX_BCP"/>
    <property type="match status" value="1"/>
</dbReference>
<dbReference type="GO" id="GO:0005737">
    <property type="term" value="C:cytoplasm"/>
    <property type="evidence" value="ECO:0007669"/>
    <property type="project" value="TreeGrafter"/>
</dbReference>
<dbReference type="Gene3D" id="3.40.30.10">
    <property type="entry name" value="Glutaredoxin"/>
    <property type="match status" value="1"/>
</dbReference>
<protein>
    <submittedName>
        <fullName evidence="7">Putative peroxiredoxin bcp</fullName>
        <ecNumber evidence="7">1.11.1.15</ecNumber>
    </submittedName>
</protein>
<reference evidence="8" key="1">
    <citation type="submission" date="2017-05" db="EMBL/GenBank/DDBJ databases">
        <authorList>
            <person name="Rodrigo-Torres L."/>
            <person name="Arahal R. D."/>
            <person name="Lucena T."/>
        </authorList>
    </citation>
    <scope>NUCLEOTIDE SEQUENCE [LARGE SCALE GENOMIC DNA]</scope>
    <source>
        <strain evidence="8">CECT 8489</strain>
    </source>
</reference>
<dbReference type="EMBL" id="FXXQ01000002">
    <property type="protein sequence ID" value="SMX22606.1"/>
    <property type="molecule type" value="Genomic_DNA"/>
</dbReference>
<sequence>MANQPFTGAGTGAPDWSMIPAPEDDGAANHLTGMTMPDVVLPATSGDAVSLADVAGCVVVYIYPMTGRPNVALPDGWDDIPGARGCTPQSCSFRDHFAELQALGVDQVFGLSTQDTEYQREVAARLHLPFPVLSDADGALTKALNLPVMEVEGRVLLKRMAWVIEGGVIVKTFYPVFPPDRNADDVLAWLRAR</sequence>
<evidence type="ECO:0000256" key="4">
    <source>
        <dbReference type="ARBA" id="ARBA00023157"/>
    </source>
</evidence>
<proteinExistence type="predicted"/>
<keyword evidence="5" id="KW-0676">Redox-active center</keyword>
<keyword evidence="2" id="KW-0049">Antioxidant</keyword>
<dbReference type="AlphaFoldDB" id="A0A238IW42"/>
<feature type="domain" description="Thioredoxin" evidence="6">
    <location>
        <begin position="30"/>
        <end position="193"/>
    </location>
</feature>
<keyword evidence="3 7" id="KW-0560">Oxidoreductase</keyword>
<dbReference type="GO" id="GO:0008379">
    <property type="term" value="F:thioredoxin peroxidase activity"/>
    <property type="evidence" value="ECO:0007669"/>
    <property type="project" value="TreeGrafter"/>
</dbReference>
<dbReference type="PANTHER" id="PTHR42801">
    <property type="entry name" value="THIOREDOXIN-DEPENDENT PEROXIDE REDUCTASE"/>
    <property type="match status" value="1"/>
</dbReference>
<gene>
    <name evidence="7" type="primary">bcp_2</name>
    <name evidence="7" type="ORF">BOA8489_00704</name>
</gene>
<dbReference type="Pfam" id="PF08534">
    <property type="entry name" value="Redoxin"/>
    <property type="match status" value="1"/>
</dbReference>
<dbReference type="RefSeq" id="WP_093972599.1">
    <property type="nucleotide sequence ID" value="NZ_FXXQ01000002.1"/>
</dbReference>
<evidence type="ECO:0000256" key="3">
    <source>
        <dbReference type="ARBA" id="ARBA00023002"/>
    </source>
</evidence>
<keyword evidence="4" id="KW-1015">Disulfide bond</keyword>
<dbReference type="EC" id="1.11.1.15" evidence="7"/>
<dbReference type="InterPro" id="IPR013740">
    <property type="entry name" value="Redoxin"/>
</dbReference>
<dbReference type="GO" id="GO:0045454">
    <property type="term" value="P:cell redox homeostasis"/>
    <property type="evidence" value="ECO:0007669"/>
    <property type="project" value="TreeGrafter"/>
</dbReference>
<dbReference type="Proteomes" id="UP000201838">
    <property type="component" value="Unassembled WGS sequence"/>
</dbReference>
<dbReference type="SUPFAM" id="SSF52833">
    <property type="entry name" value="Thioredoxin-like"/>
    <property type="match status" value="1"/>
</dbReference>
<evidence type="ECO:0000259" key="6">
    <source>
        <dbReference type="PROSITE" id="PS51352"/>
    </source>
</evidence>
<name>A0A238IW42_9RHOB</name>
<dbReference type="InterPro" id="IPR013766">
    <property type="entry name" value="Thioredoxin_domain"/>
</dbReference>
<dbReference type="PANTHER" id="PTHR42801:SF21">
    <property type="entry name" value="BCPB PROTEIN"/>
    <property type="match status" value="1"/>
</dbReference>
<evidence type="ECO:0000256" key="1">
    <source>
        <dbReference type="ARBA" id="ARBA00022559"/>
    </source>
</evidence>
<keyword evidence="8" id="KW-1185">Reference proteome</keyword>
<dbReference type="GO" id="GO:0034599">
    <property type="term" value="P:cellular response to oxidative stress"/>
    <property type="evidence" value="ECO:0007669"/>
    <property type="project" value="TreeGrafter"/>
</dbReference>
<evidence type="ECO:0000256" key="2">
    <source>
        <dbReference type="ARBA" id="ARBA00022862"/>
    </source>
</evidence>
<dbReference type="PROSITE" id="PS51352">
    <property type="entry name" value="THIOREDOXIN_2"/>
    <property type="match status" value="1"/>
</dbReference>
<evidence type="ECO:0000313" key="7">
    <source>
        <dbReference type="EMBL" id="SMX22606.1"/>
    </source>
</evidence>
<dbReference type="InterPro" id="IPR050924">
    <property type="entry name" value="Peroxiredoxin_BCP/PrxQ"/>
</dbReference>
<organism evidence="7 8">
    <name type="scientific">Boseongicola aestuarii</name>
    <dbReference type="NCBI Taxonomy" id="1470561"/>
    <lineage>
        <taxon>Bacteria</taxon>
        <taxon>Pseudomonadati</taxon>
        <taxon>Pseudomonadota</taxon>
        <taxon>Alphaproteobacteria</taxon>
        <taxon>Rhodobacterales</taxon>
        <taxon>Paracoccaceae</taxon>
        <taxon>Boseongicola</taxon>
    </lineage>
</organism>
<keyword evidence="1 7" id="KW-0575">Peroxidase</keyword>
<evidence type="ECO:0000313" key="8">
    <source>
        <dbReference type="Proteomes" id="UP000201838"/>
    </source>
</evidence>
<dbReference type="OrthoDB" id="5296483at2"/>
<dbReference type="InterPro" id="IPR036249">
    <property type="entry name" value="Thioredoxin-like_sf"/>
</dbReference>